<name>A0A8S9QN70_BRACR</name>
<evidence type="ECO:0000313" key="2">
    <source>
        <dbReference type="EMBL" id="KAF3539714.1"/>
    </source>
</evidence>
<reference evidence="2" key="1">
    <citation type="submission" date="2019-12" db="EMBL/GenBank/DDBJ databases">
        <title>Genome sequencing and annotation of Brassica cretica.</title>
        <authorList>
            <person name="Studholme D.J."/>
            <person name="Sarris P."/>
        </authorList>
    </citation>
    <scope>NUCLEOTIDE SEQUENCE</scope>
    <source>
        <strain evidence="2">PFS-109/04</strain>
        <tissue evidence="2">Leaf</tissue>
    </source>
</reference>
<accession>A0A8S9QN70</accession>
<sequence length="198" mass="21907">MAPSASLGWLCLRHAMAFTAPFMAGSSFNFHRSSPISIDVDVCSNLELPVPVTQLGLGKLPCIHLESKNVQGHLERIRSTWTGCLELESIKNQYSGRSSKDSDMVEIAPPTFVSGPTTLEIQKEQDRDHDQGENQKLSLYQALSLKTLLADYLLLIAYKDRISGSVRMHIVALIVSAFELSSLKCRYCASVSTYIVWG</sequence>
<dbReference type="AlphaFoldDB" id="A0A8S9QN70"/>
<evidence type="ECO:0000256" key="1">
    <source>
        <dbReference type="SAM" id="SignalP"/>
    </source>
</evidence>
<evidence type="ECO:0000313" key="3">
    <source>
        <dbReference type="Proteomes" id="UP000712600"/>
    </source>
</evidence>
<comment type="caution">
    <text evidence="2">The sequence shown here is derived from an EMBL/GenBank/DDBJ whole genome shotgun (WGS) entry which is preliminary data.</text>
</comment>
<keyword evidence="1" id="KW-0732">Signal</keyword>
<organism evidence="2 3">
    <name type="scientific">Brassica cretica</name>
    <name type="common">Mustard</name>
    <dbReference type="NCBI Taxonomy" id="69181"/>
    <lineage>
        <taxon>Eukaryota</taxon>
        <taxon>Viridiplantae</taxon>
        <taxon>Streptophyta</taxon>
        <taxon>Embryophyta</taxon>
        <taxon>Tracheophyta</taxon>
        <taxon>Spermatophyta</taxon>
        <taxon>Magnoliopsida</taxon>
        <taxon>eudicotyledons</taxon>
        <taxon>Gunneridae</taxon>
        <taxon>Pentapetalae</taxon>
        <taxon>rosids</taxon>
        <taxon>malvids</taxon>
        <taxon>Brassicales</taxon>
        <taxon>Brassicaceae</taxon>
        <taxon>Brassiceae</taxon>
        <taxon>Brassica</taxon>
    </lineage>
</organism>
<dbReference type="EMBL" id="QGKX02001290">
    <property type="protein sequence ID" value="KAF3539714.1"/>
    <property type="molecule type" value="Genomic_DNA"/>
</dbReference>
<feature type="signal peptide" evidence="1">
    <location>
        <begin position="1"/>
        <end position="17"/>
    </location>
</feature>
<proteinExistence type="predicted"/>
<dbReference type="Proteomes" id="UP000712600">
    <property type="component" value="Unassembled WGS sequence"/>
</dbReference>
<feature type="chain" id="PRO_5035792490" evidence="1">
    <location>
        <begin position="18"/>
        <end position="198"/>
    </location>
</feature>
<protein>
    <submittedName>
        <fullName evidence="2">Uncharacterized protein</fullName>
    </submittedName>
</protein>
<gene>
    <name evidence="2" type="ORF">F2Q69_00021340</name>
</gene>